<dbReference type="PANTHER" id="PTHR46228:SF2">
    <property type="entry name" value="KELCH REPEAT PROTEIN (AFU_ORTHOLOGUE AFUA_4G14350)"/>
    <property type="match status" value="1"/>
</dbReference>
<dbReference type="Proteomes" id="UP000887458">
    <property type="component" value="Unassembled WGS sequence"/>
</dbReference>
<evidence type="ECO:0000256" key="3">
    <source>
        <dbReference type="SAM" id="MobiDB-lite"/>
    </source>
</evidence>
<dbReference type="InterPro" id="IPR015915">
    <property type="entry name" value="Kelch-typ_b-propeller"/>
</dbReference>
<dbReference type="PANTHER" id="PTHR46228">
    <property type="entry name" value="KELCH DOMAIN-CONTAINING PROTEIN"/>
    <property type="match status" value="1"/>
</dbReference>
<dbReference type="SUPFAM" id="SSF50965">
    <property type="entry name" value="Galactose oxidase, central domain"/>
    <property type="match status" value="1"/>
</dbReference>
<proteinExistence type="predicted"/>
<keyword evidence="1" id="KW-0880">Kelch repeat</keyword>
<dbReference type="EMBL" id="NJHN03000027">
    <property type="protein sequence ID" value="KAH9424668.1"/>
    <property type="molecule type" value="Genomic_DNA"/>
</dbReference>
<reference evidence="4 5" key="1">
    <citation type="journal article" date="2018" name="J. Allergy Clin. Immunol.">
        <title>High-quality assembly of Dermatophagoides pteronyssinus genome and transcriptome reveals a wide range of novel allergens.</title>
        <authorList>
            <person name="Liu X.Y."/>
            <person name="Yang K.Y."/>
            <person name="Wang M.Q."/>
            <person name="Kwok J.S."/>
            <person name="Zeng X."/>
            <person name="Yang Z."/>
            <person name="Xiao X.J."/>
            <person name="Lau C.P."/>
            <person name="Li Y."/>
            <person name="Huang Z.M."/>
            <person name="Ba J.G."/>
            <person name="Yim A.K."/>
            <person name="Ouyang C.Y."/>
            <person name="Ngai S.M."/>
            <person name="Chan T.F."/>
            <person name="Leung E.L."/>
            <person name="Liu L."/>
            <person name="Liu Z.G."/>
            <person name="Tsui S.K."/>
        </authorList>
    </citation>
    <scope>NUCLEOTIDE SEQUENCE [LARGE SCALE GENOMIC DNA]</scope>
    <source>
        <strain evidence="4">Derp</strain>
    </source>
</reference>
<organism evidence="4 5">
    <name type="scientific">Dermatophagoides pteronyssinus</name>
    <name type="common">European house dust mite</name>
    <dbReference type="NCBI Taxonomy" id="6956"/>
    <lineage>
        <taxon>Eukaryota</taxon>
        <taxon>Metazoa</taxon>
        <taxon>Ecdysozoa</taxon>
        <taxon>Arthropoda</taxon>
        <taxon>Chelicerata</taxon>
        <taxon>Arachnida</taxon>
        <taxon>Acari</taxon>
        <taxon>Acariformes</taxon>
        <taxon>Sarcoptiformes</taxon>
        <taxon>Astigmata</taxon>
        <taxon>Psoroptidia</taxon>
        <taxon>Analgoidea</taxon>
        <taxon>Pyroglyphidae</taxon>
        <taxon>Dermatophagoidinae</taxon>
        <taxon>Dermatophagoides</taxon>
    </lineage>
</organism>
<dbReference type="InterPro" id="IPR011043">
    <property type="entry name" value="Gal_Oxase/kelch_b-propeller"/>
</dbReference>
<keyword evidence="5" id="KW-1185">Reference proteome</keyword>
<sequence length="478" mass="56065">MPTPIDTTMMTDITNTDETSSMPSTSTSPPSSSTTSILSTIKFQQMIKQQQQFENDPGINIGHITVSHNGYVIMLSGFKGYKENSTAFYRPSEEIWIYDQMVEKWIKKTCKTESGDKDDDMPLERSNACATIINNDYLYMFGGFSEEGNLNTLHRLNLCTLKWQRIRPDVSDLCSFEPLPCDKNVCWEYDDKFYLFGGYGPVPRIWNENYQFQFIFDQSSHWHYIRGWNNQLVYYDPDLNQWKWPKQSGQIPTARAACAASKIDHQHYVYLFGGRMNRERMNDMYRLDMRTMCWTMIQSNNINHPVRGRSWHTLTPVSDQMLVLYGGFSHDNQPLKDCWIFDTRSYTWREIILPFEKPRFWHSATLSTFGEILVLGGATKELISSYHRNPKYNHIFAKDMFTIKFQPQSLFRICLSTISTNLQLSEQLFHILPLNLLEIVFKRCFANNDNDLRIQLQKINDNIDHHDEDDDDDDQMKP</sequence>
<keyword evidence="2" id="KW-0677">Repeat</keyword>
<reference evidence="4 5" key="2">
    <citation type="journal article" date="2022" name="Mol. Biol. Evol.">
        <title>Comparative Genomics Reveals Insights into the Divergent Evolution of Astigmatic Mites and Household Pest Adaptations.</title>
        <authorList>
            <person name="Xiong Q."/>
            <person name="Wan A.T."/>
            <person name="Liu X."/>
            <person name="Fung C.S."/>
            <person name="Xiao X."/>
            <person name="Malainual N."/>
            <person name="Hou J."/>
            <person name="Wang L."/>
            <person name="Wang M."/>
            <person name="Yang K.Y."/>
            <person name="Cui Y."/>
            <person name="Leung E.L."/>
            <person name="Nong W."/>
            <person name="Shin S.K."/>
            <person name="Au S.W."/>
            <person name="Jeong K.Y."/>
            <person name="Chew F.T."/>
            <person name="Hui J.H."/>
            <person name="Leung T.F."/>
            <person name="Tungtrongchitr A."/>
            <person name="Zhong N."/>
            <person name="Liu Z."/>
            <person name="Tsui S.K."/>
        </authorList>
    </citation>
    <scope>NUCLEOTIDE SEQUENCE [LARGE SCALE GENOMIC DNA]</scope>
    <source>
        <strain evidence="4">Derp</strain>
    </source>
</reference>
<evidence type="ECO:0000313" key="5">
    <source>
        <dbReference type="Proteomes" id="UP000887458"/>
    </source>
</evidence>
<comment type="caution">
    <text evidence="4">The sequence shown here is derived from an EMBL/GenBank/DDBJ whole genome shotgun (WGS) entry which is preliminary data.</text>
</comment>
<dbReference type="Gene3D" id="2.120.10.80">
    <property type="entry name" value="Kelch-type beta propeller"/>
    <property type="match status" value="2"/>
</dbReference>
<name>A0ABQ8JQJ1_DERPT</name>
<gene>
    <name evidence="4" type="primary">G2E3_3</name>
    <name evidence="4" type="ORF">DERP_013897</name>
</gene>
<feature type="region of interest" description="Disordered" evidence="3">
    <location>
        <begin position="1"/>
        <end position="35"/>
    </location>
</feature>
<evidence type="ECO:0000256" key="1">
    <source>
        <dbReference type="ARBA" id="ARBA00022441"/>
    </source>
</evidence>
<evidence type="ECO:0000256" key="2">
    <source>
        <dbReference type="ARBA" id="ARBA00022737"/>
    </source>
</evidence>
<protein>
    <submittedName>
        <fullName evidence="4">Zinc ion binding</fullName>
    </submittedName>
</protein>
<accession>A0ABQ8JQJ1</accession>
<evidence type="ECO:0000313" key="4">
    <source>
        <dbReference type="EMBL" id="KAH9424668.1"/>
    </source>
</evidence>
<dbReference type="Pfam" id="PF24681">
    <property type="entry name" value="Kelch_KLHDC2_KLHL20_DRC7"/>
    <property type="match status" value="1"/>
</dbReference>